<accession>A0A8D2KVT4</accession>
<dbReference type="Pfam" id="PF04300">
    <property type="entry name" value="FBA"/>
    <property type="match status" value="1"/>
</dbReference>
<dbReference type="PANTHER" id="PTHR12125:SF1">
    <property type="entry name" value="F-BOX ONLY PROTEIN 50"/>
    <property type="match status" value="1"/>
</dbReference>
<proteinExistence type="predicted"/>
<dbReference type="InterPro" id="IPR039752">
    <property type="entry name" value="F-box_only"/>
</dbReference>
<organism evidence="3 4">
    <name type="scientific">Varanus komodoensis</name>
    <name type="common">Komodo dragon</name>
    <dbReference type="NCBI Taxonomy" id="61221"/>
    <lineage>
        <taxon>Eukaryota</taxon>
        <taxon>Metazoa</taxon>
        <taxon>Chordata</taxon>
        <taxon>Craniata</taxon>
        <taxon>Vertebrata</taxon>
        <taxon>Euteleostomi</taxon>
        <taxon>Lepidosauria</taxon>
        <taxon>Squamata</taxon>
        <taxon>Bifurcata</taxon>
        <taxon>Unidentata</taxon>
        <taxon>Episquamata</taxon>
        <taxon>Toxicofera</taxon>
        <taxon>Anguimorpha</taxon>
        <taxon>Paleoanguimorpha</taxon>
        <taxon>Varanoidea</taxon>
        <taxon>Varanidae</taxon>
        <taxon>Varanus</taxon>
    </lineage>
</organism>
<feature type="compositionally biased region" description="Pro residues" evidence="1">
    <location>
        <begin position="1"/>
        <end position="11"/>
    </location>
</feature>
<dbReference type="GO" id="GO:0006516">
    <property type="term" value="P:glycoprotein catabolic process"/>
    <property type="evidence" value="ECO:0007669"/>
    <property type="project" value="TreeGrafter"/>
</dbReference>
<evidence type="ECO:0000259" key="2">
    <source>
        <dbReference type="PROSITE" id="PS51114"/>
    </source>
</evidence>
<dbReference type="SMART" id="SM01198">
    <property type="entry name" value="FBA"/>
    <property type="match status" value="1"/>
</dbReference>
<dbReference type="InterPro" id="IPR008979">
    <property type="entry name" value="Galactose-bd-like_sf"/>
</dbReference>
<dbReference type="GO" id="GO:0031146">
    <property type="term" value="P:SCF-dependent proteasomal ubiquitin-dependent protein catabolic process"/>
    <property type="evidence" value="ECO:0007669"/>
    <property type="project" value="TreeGrafter"/>
</dbReference>
<dbReference type="Proteomes" id="UP000694545">
    <property type="component" value="Unplaced"/>
</dbReference>
<dbReference type="GO" id="GO:0019005">
    <property type="term" value="C:SCF ubiquitin ligase complex"/>
    <property type="evidence" value="ECO:0007669"/>
    <property type="project" value="TreeGrafter"/>
</dbReference>
<dbReference type="PANTHER" id="PTHR12125">
    <property type="entry name" value="F-BOX ONLY PROTEIN 6-LIKE PROTEIN"/>
    <property type="match status" value="1"/>
</dbReference>
<reference evidence="3" key="2">
    <citation type="submission" date="2025-09" db="UniProtKB">
        <authorList>
            <consortium name="Ensembl"/>
        </authorList>
    </citation>
    <scope>IDENTIFICATION</scope>
</reference>
<keyword evidence="4" id="KW-1185">Reference proteome</keyword>
<dbReference type="OMA" id="QQFEGAW"/>
<evidence type="ECO:0000256" key="1">
    <source>
        <dbReference type="SAM" id="MobiDB-lite"/>
    </source>
</evidence>
<dbReference type="InterPro" id="IPR007397">
    <property type="entry name" value="F-box-assoc_dom"/>
</dbReference>
<feature type="region of interest" description="Disordered" evidence="1">
    <location>
        <begin position="1"/>
        <end position="84"/>
    </location>
</feature>
<dbReference type="GO" id="GO:0036503">
    <property type="term" value="P:ERAD pathway"/>
    <property type="evidence" value="ECO:0007669"/>
    <property type="project" value="TreeGrafter"/>
</dbReference>
<dbReference type="GO" id="GO:0005737">
    <property type="term" value="C:cytoplasm"/>
    <property type="evidence" value="ECO:0007669"/>
    <property type="project" value="UniProtKB-ARBA"/>
</dbReference>
<reference evidence="3" key="1">
    <citation type="submission" date="2025-08" db="UniProtKB">
        <authorList>
            <consortium name="Ensembl"/>
        </authorList>
    </citation>
    <scope>IDENTIFICATION</scope>
</reference>
<dbReference type="Gene3D" id="2.60.120.260">
    <property type="entry name" value="Galactose-binding domain-like"/>
    <property type="match status" value="1"/>
</dbReference>
<dbReference type="AlphaFoldDB" id="A0A8D2KVT4"/>
<dbReference type="GO" id="GO:0061630">
    <property type="term" value="F:ubiquitin protein ligase activity"/>
    <property type="evidence" value="ECO:0007669"/>
    <property type="project" value="TreeGrafter"/>
</dbReference>
<evidence type="ECO:0000313" key="4">
    <source>
        <dbReference type="Proteomes" id="UP000694545"/>
    </source>
</evidence>
<feature type="domain" description="FBA" evidence="2">
    <location>
        <begin position="110"/>
        <end position="280"/>
    </location>
</feature>
<name>A0A8D2KVT4_VARKO</name>
<dbReference type="Ensembl" id="ENSVKKT00000012076.1">
    <property type="protein sequence ID" value="ENSVKKP00000011795.1"/>
    <property type="gene ID" value="ENSVKKG00000008212.1"/>
</dbReference>
<protein>
    <submittedName>
        <fullName evidence="3">NCCRP1, F-box associated domain containing</fullName>
    </submittedName>
</protein>
<dbReference type="SUPFAM" id="SSF49785">
    <property type="entry name" value="Galactose-binding domain-like"/>
    <property type="match status" value="1"/>
</dbReference>
<sequence length="282" mass="30658">FIPPAPPPPRFLAPRGAVLFQGGGGRDAPWASRGRRVRATLSGGPPAQSHPGAPAPRRHLHPRAMASQRQLQAARPPAPEQAEWRRRFDARWGLSRRGIPLPADGDWRARCALKPFERNLLRNPNPEGTAARAPARPPSALHALAARGAPAPYGGTCGPGCWCVKQQCVDLLAEGLWAELLDLYQPSITVLDWYEDSKLAGSVYELHVQLLGTDRATAIAAVLPRGGPLPIPLPLQVSHVFQRYGPGVRHVRFLHKTRDAETLAGLLRTRATDSSVSVQLRD</sequence>
<evidence type="ECO:0000313" key="3">
    <source>
        <dbReference type="Ensembl" id="ENSVKKP00000011795.1"/>
    </source>
</evidence>
<dbReference type="PROSITE" id="PS51114">
    <property type="entry name" value="FBA"/>
    <property type="match status" value="1"/>
</dbReference>